<dbReference type="EMBL" id="JAGIOF010000004">
    <property type="protein sequence ID" value="MBP2388566.1"/>
    <property type="molecule type" value="Genomic_DNA"/>
</dbReference>
<feature type="transmembrane region" description="Helical" evidence="1">
    <location>
        <begin position="56"/>
        <end position="74"/>
    </location>
</feature>
<reference evidence="2 3" key="1">
    <citation type="submission" date="2021-03" db="EMBL/GenBank/DDBJ databases">
        <title>Sequencing the genomes of 1000 actinobacteria strains.</title>
        <authorList>
            <person name="Klenk H.-P."/>
        </authorList>
    </citation>
    <scope>NUCLEOTIDE SEQUENCE [LARGE SCALE GENOMIC DNA]</scope>
    <source>
        <strain evidence="2 3">DSM 15797</strain>
    </source>
</reference>
<keyword evidence="1" id="KW-0472">Membrane</keyword>
<organism evidence="2 3">
    <name type="scientific">Paeniglutamicibacter kerguelensis</name>
    <dbReference type="NCBI Taxonomy" id="254788"/>
    <lineage>
        <taxon>Bacteria</taxon>
        <taxon>Bacillati</taxon>
        <taxon>Actinomycetota</taxon>
        <taxon>Actinomycetes</taxon>
        <taxon>Micrococcales</taxon>
        <taxon>Micrococcaceae</taxon>
        <taxon>Paeniglutamicibacter</taxon>
    </lineage>
</organism>
<gene>
    <name evidence="2" type="ORF">JOF47_004139</name>
</gene>
<dbReference type="Proteomes" id="UP001296993">
    <property type="component" value="Unassembled WGS sequence"/>
</dbReference>
<sequence length="155" mass="17137">MEIPEQSIVNWPSLLFALVVDTLLVWAPTVALFFFAPEYQIELALGMLLSVMAINFWLYSRGMSFGTFLAGFRLRTRKKQPPGKAYGLVLTMISFASIPAIALMVYLSFDGGGPGGPVDIPGKSDSYPVLAERIHRRRWLKGVNASLEPRSTGQN</sequence>
<keyword evidence="1" id="KW-1133">Transmembrane helix</keyword>
<evidence type="ECO:0000256" key="1">
    <source>
        <dbReference type="SAM" id="Phobius"/>
    </source>
</evidence>
<accession>A0ABS4XJC4</accession>
<name>A0ABS4XJC4_9MICC</name>
<protein>
    <recommendedName>
        <fullName evidence="4">RDD family protein</fullName>
    </recommendedName>
</protein>
<evidence type="ECO:0008006" key="4">
    <source>
        <dbReference type="Google" id="ProtNLM"/>
    </source>
</evidence>
<proteinExistence type="predicted"/>
<feature type="transmembrane region" description="Helical" evidence="1">
    <location>
        <begin position="86"/>
        <end position="109"/>
    </location>
</feature>
<keyword evidence="3" id="KW-1185">Reference proteome</keyword>
<comment type="caution">
    <text evidence="2">The sequence shown here is derived from an EMBL/GenBank/DDBJ whole genome shotgun (WGS) entry which is preliminary data.</text>
</comment>
<keyword evidence="1" id="KW-0812">Transmembrane</keyword>
<evidence type="ECO:0000313" key="2">
    <source>
        <dbReference type="EMBL" id="MBP2388566.1"/>
    </source>
</evidence>
<evidence type="ECO:0000313" key="3">
    <source>
        <dbReference type="Proteomes" id="UP001296993"/>
    </source>
</evidence>
<dbReference type="RefSeq" id="WP_210002271.1">
    <property type="nucleotide sequence ID" value="NZ_BAAAJY010000004.1"/>
</dbReference>
<feature type="transmembrane region" description="Helical" evidence="1">
    <location>
        <begin position="12"/>
        <end position="36"/>
    </location>
</feature>